<evidence type="ECO:0000256" key="1">
    <source>
        <dbReference type="ARBA" id="ARBA00023015"/>
    </source>
</evidence>
<evidence type="ECO:0000259" key="4">
    <source>
        <dbReference type="PROSITE" id="PS01124"/>
    </source>
</evidence>
<keyword evidence="3" id="KW-0804">Transcription</keyword>
<dbReference type="SUPFAM" id="SSF46689">
    <property type="entry name" value="Homeodomain-like"/>
    <property type="match status" value="2"/>
</dbReference>
<dbReference type="SMART" id="SM00342">
    <property type="entry name" value="HTH_ARAC"/>
    <property type="match status" value="1"/>
</dbReference>
<dbReference type="Pfam" id="PF12833">
    <property type="entry name" value="HTH_18"/>
    <property type="match status" value="1"/>
</dbReference>
<dbReference type="InterPro" id="IPR037923">
    <property type="entry name" value="HTH-like"/>
</dbReference>
<dbReference type="RefSeq" id="WP_049898012.1">
    <property type="nucleotide sequence ID" value="NZ_CABLBR010000001.1"/>
</dbReference>
<dbReference type="InterPro" id="IPR020449">
    <property type="entry name" value="Tscrpt_reg_AraC-type_HTH"/>
</dbReference>
<proteinExistence type="predicted"/>
<dbReference type="PRINTS" id="PR00032">
    <property type="entry name" value="HTHARAC"/>
</dbReference>
<dbReference type="PROSITE" id="PS01124">
    <property type="entry name" value="HTH_ARAC_FAMILY_2"/>
    <property type="match status" value="1"/>
</dbReference>
<dbReference type="InterPro" id="IPR009057">
    <property type="entry name" value="Homeodomain-like_sf"/>
</dbReference>
<sequence length="280" mass="32214">MKPIGEAGILDPSDLYINFPSAFARKNLFFLDRCGHYFLNRHYLISRSAPTEIRFLILYVVKGSLSLIVGSKDYTITENEIAVVDTRKYHIYASNELTEMYWIGFDGCSSDELVTEICRYGHVYVPINLTRTYDLLREILSGFRDQAPLCEELTSSYIHMILSDILMRTKMKKNARESIISEIMNYIQIHYQEPLTLTGLADIACLNPSYFSTKFKEETGISPKEYILNTRMNAAKILLSDTGLTIRQIAVSTGFQNDAYFSYYFRKKLGVSPSEYRQAH</sequence>
<evidence type="ECO:0000313" key="6">
    <source>
        <dbReference type="Proteomes" id="UP001060164"/>
    </source>
</evidence>
<evidence type="ECO:0000256" key="3">
    <source>
        <dbReference type="ARBA" id="ARBA00023163"/>
    </source>
</evidence>
<evidence type="ECO:0000256" key="2">
    <source>
        <dbReference type="ARBA" id="ARBA00023125"/>
    </source>
</evidence>
<dbReference type="PANTHER" id="PTHR43280:SF28">
    <property type="entry name" value="HTH-TYPE TRANSCRIPTIONAL ACTIVATOR RHAS"/>
    <property type="match status" value="1"/>
</dbReference>
<keyword evidence="1" id="KW-0805">Transcription regulation</keyword>
<keyword evidence="2" id="KW-0238">DNA-binding</keyword>
<protein>
    <submittedName>
        <fullName evidence="5">AraC family transcriptional regulator</fullName>
    </submittedName>
</protein>
<accession>A0ABY5VFC8</accession>
<gene>
    <name evidence="5" type="ORF">NQ502_16025</name>
</gene>
<dbReference type="InterPro" id="IPR018062">
    <property type="entry name" value="HTH_AraC-typ_CS"/>
</dbReference>
<dbReference type="SUPFAM" id="SSF51215">
    <property type="entry name" value="Regulatory protein AraC"/>
    <property type="match status" value="1"/>
</dbReference>
<reference evidence="5" key="1">
    <citation type="journal article" date="2022" name="Cell">
        <title>Design, construction, and in vivo augmentation of a complex gut microbiome.</title>
        <authorList>
            <person name="Cheng A.G."/>
            <person name="Ho P.Y."/>
            <person name="Aranda-Diaz A."/>
            <person name="Jain S."/>
            <person name="Yu F.B."/>
            <person name="Meng X."/>
            <person name="Wang M."/>
            <person name="Iakiviak M."/>
            <person name="Nagashima K."/>
            <person name="Zhao A."/>
            <person name="Murugkar P."/>
            <person name="Patil A."/>
            <person name="Atabakhsh K."/>
            <person name="Weakley A."/>
            <person name="Yan J."/>
            <person name="Brumbaugh A.R."/>
            <person name="Higginbottom S."/>
            <person name="Dimas A."/>
            <person name="Shiver A.L."/>
            <person name="Deutschbauer A."/>
            <person name="Neff N."/>
            <person name="Sonnenburg J.L."/>
            <person name="Huang K.C."/>
            <person name="Fischbach M.A."/>
        </authorList>
    </citation>
    <scope>NUCLEOTIDE SEQUENCE</scope>
    <source>
        <strain evidence="5">DSM 19829</strain>
    </source>
</reference>
<keyword evidence="6" id="KW-1185">Reference proteome</keyword>
<dbReference type="Proteomes" id="UP001060164">
    <property type="component" value="Chromosome"/>
</dbReference>
<organism evidence="5 6">
    <name type="scientific">Ruminococcus gauvreauii</name>
    <dbReference type="NCBI Taxonomy" id="438033"/>
    <lineage>
        <taxon>Bacteria</taxon>
        <taxon>Bacillati</taxon>
        <taxon>Bacillota</taxon>
        <taxon>Clostridia</taxon>
        <taxon>Eubacteriales</taxon>
        <taxon>Oscillospiraceae</taxon>
        <taxon>Ruminococcus</taxon>
    </lineage>
</organism>
<dbReference type="PROSITE" id="PS00041">
    <property type="entry name" value="HTH_ARAC_FAMILY_1"/>
    <property type="match status" value="1"/>
</dbReference>
<feature type="domain" description="HTH araC/xylS-type" evidence="4">
    <location>
        <begin position="181"/>
        <end position="279"/>
    </location>
</feature>
<evidence type="ECO:0000313" key="5">
    <source>
        <dbReference type="EMBL" id="UWP58861.1"/>
    </source>
</evidence>
<dbReference type="InterPro" id="IPR018060">
    <property type="entry name" value="HTH_AraC"/>
</dbReference>
<dbReference type="PANTHER" id="PTHR43280">
    <property type="entry name" value="ARAC-FAMILY TRANSCRIPTIONAL REGULATOR"/>
    <property type="match status" value="1"/>
</dbReference>
<dbReference type="EMBL" id="CP102290">
    <property type="protein sequence ID" value="UWP58861.1"/>
    <property type="molecule type" value="Genomic_DNA"/>
</dbReference>
<dbReference type="Gene3D" id="1.10.10.60">
    <property type="entry name" value="Homeodomain-like"/>
    <property type="match status" value="2"/>
</dbReference>
<name>A0ABY5VFC8_9FIRM</name>